<dbReference type="Gene3D" id="3.40.190.10">
    <property type="entry name" value="Periplasmic binding protein-like II"/>
    <property type="match status" value="1"/>
</dbReference>
<sequence>MKILFRVAALSLALVAGLAAPAIAQTYPDRTIQVIVPYAPGGQGDITARLIAEHLSPALGQPVVVENRPGANGSIGSTFVARADPDGYTLEVVVQSHVLGKALMPNLPYDPVESFEPVSLMARTQVGLVVPATLPVNTLAEFVAYVKERPGQLGFASAGIGSNVHIFSEWFLDLAGLDMVHAPYAGSAAAHPDLISGVATMAFDTLPSVSALVREGRLKLLAVGGTQRSPEFPDIPTVAESGYADYNAGSWSAMLAPAGTPQEIIEKLNAEVVNILKKPEVAERLSKLGATVVASSPAEAKTAIQKEGKVFGELISRLGIKVGQ</sequence>
<name>A0A6G1WH86_9HYPH</name>
<dbReference type="InterPro" id="IPR005064">
    <property type="entry name" value="BUG"/>
</dbReference>
<comment type="similarity">
    <text evidence="1">Belongs to the UPF0065 (bug) family.</text>
</comment>
<protein>
    <submittedName>
        <fullName evidence="3">Tripartite tricarboxylate transporter substrate binding protein</fullName>
    </submittedName>
</protein>
<dbReference type="SUPFAM" id="SSF53850">
    <property type="entry name" value="Periplasmic binding protein-like II"/>
    <property type="match status" value="1"/>
</dbReference>
<dbReference type="EMBL" id="WISB01000042">
    <property type="protein sequence ID" value="MQW69033.1"/>
    <property type="molecule type" value="Genomic_DNA"/>
</dbReference>
<feature type="signal peptide" evidence="2">
    <location>
        <begin position="1"/>
        <end position="24"/>
    </location>
</feature>
<dbReference type="Proteomes" id="UP001190825">
    <property type="component" value="Unassembled WGS sequence"/>
</dbReference>
<evidence type="ECO:0000313" key="3">
    <source>
        <dbReference type="EMBL" id="MQW69033.1"/>
    </source>
</evidence>
<keyword evidence="5" id="KW-1185">Reference proteome</keyword>
<proteinExistence type="inferred from homology"/>
<reference evidence="4" key="2">
    <citation type="submission" date="2017-04" db="EMBL/GenBank/DDBJ databases">
        <authorList>
            <person name="Porter S."/>
            <person name="Friesen M.L."/>
            <person name="Faber-Hammond J."/>
        </authorList>
    </citation>
    <scope>NUCLEOTIDE SEQUENCE</scope>
    <source>
        <strain evidence="4">Str16</strain>
    </source>
</reference>
<dbReference type="RefSeq" id="WP_101779367.1">
    <property type="nucleotide sequence ID" value="NZ_CP140901.1"/>
</dbReference>
<dbReference type="InterPro" id="IPR042100">
    <property type="entry name" value="Bug_dom1"/>
</dbReference>
<dbReference type="Gene3D" id="3.40.190.150">
    <property type="entry name" value="Bordetella uptake gene, domain 1"/>
    <property type="match status" value="1"/>
</dbReference>
<dbReference type="EMBL" id="NBUC01000079">
    <property type="protein sequence ID" value="PLU02606.1"/>
    <property type="molecule type" value="Genomic_DNA"/>
</dbReference>
<dbReference type="Pfam" id="PF03401">
    <property type="entry name" value="TctC"/>
    <property type="match status" value="1"/>
</dbReference>
<dbReference type="CDD" id="cd13578">
    <property type="entry name" value="PBP2_Bug27"/>
    <property type="match status" value="1"/>
</dbReference>
<evidence type="ECO:0000313" key="4">
    <source>
        <dbReference type="EMBL" id="PLU02606.1"/>
    </source>
</evidence>
<dbReference type="PANTHER" id="PTHR42928:SF5">
    <property type="entry name" value="BLR1237 PROTEIN"/>
    <property type="match status" value="1"/>
</dbReference>
<evidence type="ECO:0000256" key="2">
    <source>
        <dbReference type="SAM" id="SignalP"/>
    </source>
</evidence>
<gene>
    <name evidence="4" type="ORF">BMJ33_16865</name>
    <name evidence="3" type="ORF">GHJ91_07530</name>
</gene>
<evidence type="ECO:0000256" key="1">
    <source>
        <dbReference type="ARBA" id="ARBA00006987"/>
    </source>
</evidence>
<keyword evidence="2" id="KW-0732">Signal</keyword>
<reference evidence="4 5" key="3">
    <citation type="journal article" date="2018" name="FEMS Microbiol. Ecol.">
        <title>Co-invading symbiotic mutualists of Medicago polymorpha retain high ancestral diversity and contain diverse accessory genomes.</title>
        <authorList>
            <person name="Porter S.S."/>
            <person name="Faber-Hammond J.J."/>
            <person name="Friesen M.L."/>
        </authorList>
    </citation>
    <scope>NUCLEOTIDE SEQUENCE [LARGE SCALE GENOMIC DNA]</scope>
    <source>
        <strain evidence="4 5">Str16</strain>
    </source>
</reference>
<organism evidence="3">
    <name type="scientific">Sinorhizobium medicae</name>
    <dbReference type="NCBI Taxonomy" id="110321"/>
    <lineage>
        <taxon>Bacteria</taxon>
        <taxon>Pseudomonadati</taxon>
        <taxon>Pseudomonadota</taxon>
        <taxon>Alphaproteobacteria</taxon>
        <taxon>Hyphomicrobiales</taxon>
        <taxon>Rhizobiaceae</taxon>
        <taxon>Sinorhizobium/Ensifer group</taxon>
        <taxon>Sinorhizobium</taxon>
    </lineage>
</organism>
<dbReference type="PANTHER" id="PTHR42928">
    <property type="entry name" value="TRICARBOXYLATE-BINDING PROTEIN"/>
    <property type="match status" value="1"/>
</dbReference>
<reference evidence="3" key="1">
    <citation type="journal article" date="2013" name="Genome Biol.">
        <title>Comparative genomics of the core and accessory genomes of 48 Sinorhizobium strains comprising five genospecies.</title>
        <authorList>
            <person name="Sugawara M."/>
            <person name="Epstein B."/>
            <person name="Badgley B.D."/>
            <person name="Unno T."/>
            <person name="Xu L."/>
            <person name="Reese J."/>
            <person name="Gyaneshwar P."/>
            <person name="Denny R."/>
            <person name="Mudge J."/>
            <person name="Bharti A.K."/>
            <person name="Farmer A.D."/>
            <person name="May G.D."/>
            <person name="Woodward J.E."/>
            <person name="Medigue C."/>
            <person name="Vallenet D."/>
            <person name="Lajus A."/>
            <person name="Rouy Z."/>
            <person name="Martinez-Vaz B."/>
            <person name="Tiffin P."/>
            <person name="Young N.D."/>
            <person name="Sadowsky M.J."/>
        </authorList>
    </citation>
    <scope>NUCLEOTIDE SEQUENCE</scope>
    <source>
        <strain evidence="3">M1</strain>
    </source>
</reference>
<comment type="caution">
    <text evidence="3">The sequence shown here is derived from an EMBL/GenBank/DDBJ whole genome shotgun (WGS) entry which is preliminary data.</text>
</comment>
<dbReference type="AlphaFoldDB" id="A0A6G1WH86"/>
<evidence type="ECO:0000313" key="5">
    <source>
        <dbReference type="Proteomes" id="UP001190825"/>
    </source>
</evidence>
<accession>A0A6G1WH86</accession>
<dbReference type="PIRSF" id="PIRSF017082">
    <property type="entry name" value="YflP"/>
    <property type="match status" value="1"/>
</dbReference>
<feature type="chain" id="PRO_5026214103" evidence="2">
    <location>
        <begin position="25"/>
        <end position="324"/>
    </location>
</feature>